<protein>
    <submittedName>
        <fullName evidence="8">Glycosyltransferase</fullName>
    </submittedName>
</protein>
<evidence type="ECO:0000259" key="6">
    <source>
        <dbReference type="Pfam" id="PF00535"/>
    </source>
</evidence>
<dbReference type="PANTHER" id="PTHR10859:SF114">
    <property type="entry name" value="DOLICHOL-PHOSPHATE MANNOSYLTRANSFERASE"/>
    <property type="match status" value="1"/>
</dbReference>
<accession>A0ABW9X2A1</accession>
<proteinExistence type="predicted"/>
<dbReference type="RefSeq" id="WP_092069825.1">
    <property type="nucleotide sequence ID" value="NZ_JBKTCY010000001.1"/>
</dbReference>
<keyword evidence="2 5" id="KW-0812">Transmembrane</keyword>
<comment type="subcellular location">
    <subcellularLocation>
        <location evidence="1">Membrane</location>
        <topology evidence="1">Multi-pass membrane protein</topology>
    </subcellularLocation>
</comment>
<evidence type="ECO:0000256" key="1">
    <source>
        <dbReference type="ARBA" id="ARBA00004141"/>
    </source>
</evidence>
<dbReference type="Proteomes" id="UP000452293">
    <property type="component" value="Unassembled WGS sequence"/>
</dbReference>
<gene>
    <name evidence="8" type="ORF">GT718_06140</name>
</gene>
<dbReference type="Pfam" id="PF04138">
    <property type="entry name" value="GtrA_DPMS_TM"/>
    <property type="match status" value="1"/>
</dbReference>
<evidence type="ECO:0000256" key="5">
    <source>
        <dbReference type="SAM" id="Phobius"/>
    </source>
</evidence>
<keyword evidence="3 5" id="KW-1133">Transmembrane helix</keyword>
<organism evidence="8 9">
    <name type="scientific">Blautia massiliensis</name>
    <name type="common">ex Durand et al. 2017</name>
    <dbReference type="NCBI Taxonomy" id="1737424"/>
    <lineage>
        <taxon>Bacteria</taxon>
        <taxon>Bacillati</taxon>
        <taxon>Bacillota</taxon>
        <taxon>Clostridia</taxon>
        <taxon>Lachnospirales</taxon>
        <taxon>Lachnospiraceae</taxon>
        <taxon>Blautia</taxon>
    </lineage>
</organism>
<dbReference type="SUPFAM" id="SSF53448">
    <property type="entry name" value="Nucleotide-diphospho-sugar transferases"/>
    <property type="match status" value="1"/>
</dbReference>
<evidence type="ECO:0000259" key="7">
    <source>
        <dbReference type="Pfam" id="PF04138"/>
    </source>
</evidence>
<feature type="transmembrane region" description="Helical" evidence="5">
    <location>
        <begin position="319"/>
        <end position="339"/>
    </location>
</feature>
<dbReference type="CDD" id="cd04179">
    <property type="entry name" value="DPM_DPG-synthase_like"/>
    <property type="match status" value="1"/>
</dbReference>
<sequence>MSVVIIPAYKPDERLVGIVDQLWTYGFRIVVVDDGSGEDYLDIFNRINDVCILLRHEENRGKGAAIKTALDYVNREIWGSTLIGVMDCDGQHLPEDLLKLFVHGENSERLMILGVRNVGKDMPLKSRLGNTITRKVFKLLSGVSISDTQTGMRVFTSDLVKKLLTVEGERYEYEMNVLLFLAKEGIDIDEVPINTIYQDRENSTSHFRAVWDSIRIYKDLLKFTLSSFSSFVLDYLLFAFFMFCLPHTAMFVLGANILARLVSAFYNYCMNCYFVFHKEKKIQTAMQYFELAAFILVMNNIILEALTQIIHMPVYPAKILTECTLFLISWLVQNFLIFARDPGNRLMSGGRSRTW</sequence>
<keyword evidence="9" id="KW-1185">Reference proteome</keyword>
<dbReference type="Pfam" id="PF00535">
    <property type="entry name" value="Glycos_transf_2"/>
    <property type="match status" value="1"/>
</dbReference>
<feature type="domain" description="Glycosyltransferase 2-like" evidence="6">
    <location>
        <begin position="4"/>
        <end position="162"/>
    </location>
</feature>
<dbReference type="InterPro" id="IPR007267">
    <property type="entry name" value="GtrA_DPMS_TM"/>
</dbReference>
<feature type="transmembrane region" description="Helical" evidence="5">
    <location>
        <begin position="223"/>
        <end position="243"/>
    </location>
</feature>
<keyword evidence="4 5" id="KW-0472">Membrane</keyword>
<dbReference type="EMBL" id="WWVW01000009">
    <property type="protein sequence ID" value="MZL76947.1"/>
    <property type="molecule type" value="Genomic_DNA"/>
</dbReference>
<dbReference type="InterPro" id="IPR029044">
    <property type="entry name" value="Nucleotide-diphossugar_trans"/>
</dbReference>
<dbReference type="Gene3D" id="3.90.550.10">
    <property type="entry name" value="Spore Coat Polysaccharide Biosynthesis Protein SpsA, Chain A"/>
    <property type="match status" value="1"/>
</dbReference>
<feature type="transmembrane region" description="Helical" evidence="5">
    <location>
        <begin position="288"/>
        <end position="307"/>
    </location>
</feature>
<evidence type="ECO:0000256" key="2">
    <source>
        <dbReference type="ARBA" id="ARBA00022692"/>
    </source>
</evidence>
<name>A0ABW9X2A1_9FIRM</name>
<evidence type="ECO:0000313" key="8">
    <source>
        <dbReference type="EMBL" id="MZL76947.1"/>
    </source>
</evidence>
<evidence type="ECO:0000313" key="9">
    <source>
        <dbReference type="Proteomes" id="UP000452293"/>
    </source>
</evidence>
<evidence type="ECO:0000256" key="4">
    <source>
        <dbReference type="ARBA" id="ARBA00023136"/>
    </source>
</evidence>
<dbReference type="PANTHER" id="PTHR10859">
    <property type="entry name" value="GLYCOSYL TRANSFERASE"/>
    <property type="match status" value="1"/>
</dbReference>
<feature type="transmembrane region" description="Helical" evidence="5">
    <location>
        <begin position="249"/>
        <end position="276"/>
    </location>
</feature>
<dbReference type="InterPro" id="IPR001173">
    <property type="entry name" value="Glyco_trans_2-like"/>
</dbReference>
<comment type="caution">
    <text evidence="8">The sequence shown here is derived from an EMBL/GenBank/DDBJ whole genome shotgun (WGS) entry which is preliminary data.</text>
</comment>
<feature type="domain" description="GtrA/DPMS transmembrane" evidence="7">
    <location>
        <begin position="222"/>
        <end position="338"/>
    </location>
</feature>
<evidence type="ECO:0000256" key="3">
    <source>
        <dbReference type="ARBA" id="ARBA00022989"/>
    </source>
</evidence>
<reference evidence="8 9" key="1">
    <citation type="journal article" date="2019" name="Nat. Med.">
        <title>A library of human gut bacterial isolates paired with longitudinal multiomics data enables mechanistic microbiome research.</title>
        <authorList>
            <person name="Poyet M."/>
            <person name="Groussin M."/>
            <person name="Gibbons S.M."/>
            <person name="Avila-Pacheco J."/>
            <person name="Jiang X."/>
            <person name="Kearney S.M."/>
            <person name="Perrotta A.R."/>
            <person name="Berdy B."/>
            <person name="Zhao S."/>
            <person name="Lieberman T.D."/>
            <person name="Swanson P.K."/>
            <person name="Smith M."/>
            <person name="Roesemann S."/>
            <person name="Alexander J.E."/>
            <person name="Rich S.A."/>
            <person name="Livny J."/>
            <person name="Vlamakis H."/>
            <person name="Clish C."/>
            <person name="Bullock K."/>
            <person name="Deik A."/>
            <person name="Scott J."/>
            <person name="Pierce K.A."/>
            <person name="Xavier R.J."/>
            <person name="Alm E.J."/>
        </authorList>
    </citation>
    <scope>NUCLEOTIDE SEQUENCE [LARGE SCALE GENOMIC DNA]</scope>
    <source>
        <strain evidence="8 9">BIOML-A1</strain>
    </source>
</reference>